<dbReference type="EMBL" id="CP037867">
    <property type="protein sequence ID" value="QBM28360.1"/>
    <property type="molecule type" value="Genomic_DNA"/>
</dbReference>
<evidence type="ECO:0000313" key="2">
    <source>
        <dbReference type="Proteomes" id="UP000293912"/>
    </source>
</evidence>
<gene>
    <name evidence="1" type="ORF">HPF_11725</name>
</gene>
<dbReference type="Proteomes" id="UP000293912">
    <property type="component" value="Chromosome"/>
</dbReference>
<dbReference type="RefSeq" id="WP_133156693.1">
    <property type="nucleotide sequence ID" value="NZ_CP037867.1"/>
</dbReference>
<name>A0A4P6WXN8_HYDPS</name>
<evidence type="ECO:0000313" key="1">
    <source>
        <dbReference type="EMBL" id="QBM28360.1"/>
    </source>
</evidence>
<keyword evidence="2" id="KW-1185">Reference proteome</keyword>
<proteinExistence type="predicted"/>
<dbReference type="KEGG" id="hpse:HPF_11725"/>
<accession>A0A4P6WXN8</accession>
<dbReference type="AlphaFoldDB" id="A0A4P6WXN8"/>
<sequence>MKDWNVYAEGEHIGTVSEDTEELARCAALSKYSISAEEFEAREAAGLAVKGIPPDWDFHVTPV</sequence>
<organism evidence="1 2">
    <name type="scientific">Hydrogenophaga pseudoflava</name>
    <name type="common">Pseudomonas carboxydoflava</name>
    <dbReference type="NCBI Taxonomy" id="47421"/>
    <lineage>
        <taxon>Bacteria</taxon>
        <taxon>Pseudomonadati</taxon>
        <taxon>Pseudomonadota</taxon>
        <taxon>Betaproteobacteria</taxon>
        <taxon>Burkholderiales</taxon>
        <taxon>Comamonadaceae</taxon>
        <taxon>Hydrogenophaga</taxon>
    </lineage>
</organism>
<reference evidence="1 2" key="1">
    <citation type="submission" date="2019-03" db="EMBL/GenBank/DDBJ databases">
        <authorList>
            <person name="Sebastian G."/>
            <person name="Baumann P."/>
            <person name="Ruckert C."/>
            <person name="Kalinowski J."/>
            <person name="Nebel B."/>
            <person name="Takors R."/>
            <person name="Blombach B."/>
        </authorList>
    </citation>
    <scope>NUCLEOTIDE SEQUENCE [LARGE SCALE GENOMIC DNA]</scope>
    <source>
        <strain evidence="1 2">DSM 1084</strain>
    </source>
</reference>
<protein>
    <submittedName>
        <fullName evidence="1">Uncharacterized protein</fullName>
    </submittedName>
</protein>